<dbReference type="EMBL" id="SSOP01000432">
    <property type="protein sequence ID" value="KAB5588518.1"/>
    <property type="molecule type" value="Genomic_DNA"/>
</dbReference>
<sequence length="156" mass="16764">MSAIANSQPPAPPVEIPPDDGGAKNEDHPSTPATTVVVPGGPERVVSSFPPRLVPYKLGASPGLRRSLRVAARALPAPSPDLRNATDQYLEETFKEFMVMNKEVKNKKHKKGGLKVETEGSPLIPVPRSYNVSRNPSPSLLKTRNTLGTRGIDRPG</sequence>
<accession>A0A5N5QAR5</accession>
<name>A0A5N5QAR5_9AGAM</name>
<evidence type="ECO:0000313" key="2">
    <source>
        <dbReference type="EMBL" id="KAB5588518.1"/>
    </source>
</evidence>
<dbReference type="Proteomes" id="UP000383932">
    <property type="component" value="Unassembled WGS sequence"/>
</dbReference>
<reference evidence="2 3" key="1">
    <citation type="journal article" date="2019" name="Fungal Biol. Biotechnol.">
        <title>Draft genome sequence of fastidious pathogen Ceratobasidium theobromae, which causes vascular-streak dieback in Theobroma cacao.</title>
        <authorList>
            <person name="Ali S.S."/>
            <person name="Asman A."/>
            <person name="Shao J."/>
            <person name="Firmansyah A.P."/>
            <person name="Susilo A.W."/>
            <person name="Rosmana A."/>
            <person name="McMahon P."/>
            <person name="Junaid M."/>
            <person name="Guest D."/>
            <person name="Kheng T.Y."/>
            <person name="Meinhardt L.W."/>
            <person name="Bailey B.A."/>
        </authorList>
    </citation>
    <scope>NUCLEOTIDE SEQUENCE [LARGE SCALE GENOMIC DNA]</scope>
    <source>
        <strain evidence="2 3">CT2</strain>
    </source>
</reference>
<evidence type="ECO:0000313" key="3">
    <source>
        <dbReference type="Proteomes" id="UP000383932"/>
    </source>
</evidence>
<feature type="compositionally biased region" description="Polar residues" evidence="1">
    <location>
        <begin position="130"/>
        <end position="148"/>
    </location>
</feature>
<feature type="region of interest" description="Disordered" evidence="1">
    <location>
        <begin position="1"/>
        <end position="43"/>
    </location>
</feature>
<comment type="caution">
    <text evidence="2">The sequence shown here is derived from an EMBL/GenBank/DDBJ whole genome shotgun (WGS) entry which is preliminary data.</text>
</comment>
<proteinExistence type="predicted"/>
<keyword evidence="3" id="KW-1185">Reference proteome</keyword>
<gene>
    <name evidence="2" type="ORF">CTheo_8042</name>
</gene>
<dbReference type="AlphaFoldDB" id="A0A5N5QAR5"/>
<organism evidence="2 3">
    <name type="scientific">Ceratobasidium theobromae</name>
    <dbReference type="NCBI Taxonomy" id="1582974"/>
    <lineage>
        <taxon>Eukaryota</taxon>
        <taxon>Fungi</taxon>
        <taxon>Dikarya</taxon>
        <taxon>Basidiomycota</taxon>
        <taxon>Agaricomycotina</taxon>
        <taxon>Agaricomycetes</taxon>
        <taxon>Cantharellales</taxon>
        <taxon>Ceratobasidiaceae</taxon>
        <taxon>Ceratobasidium</taxon>
    </lineage>
</organism>
<evidence type="ECO:0000256" key="1">
    <source>
        <dbReference type="SAM" id="MobiDB-lite"/>
    </source>
</evidence>
<protein>
    <submittedName>
        <fullName evidence="2">Uncharacterized protein</fullName>
    </submittedName>
</protein>
<feature type="region of interest" description="Disordered" evidence="1">
    <location>
        <begin position="105"/>
        <end position="156"/>
    </location>
</feature>